<dbReference type="EMBL" id="RDQH01000333">
    <property type="protein sequence ID" value="RXH95368.1"/>
    <property type="molecule type" value="Genomic_DNA"/>
</dbReference>
<evidence type="ECO:0000256" key="7">
    <source>
        <dbReference type="ARBA" id="ARBA00010609"/>
    </source>
</evidence>
<comment type="subcellular location">
    <subcellularLocation>
        <location evidence="4">Endoplasmic reticulum membrane</location>
        <topology evidence="4">Multi-pass membrane protein</topology>
    </subcellularLocation>
    <subcellularLocation>
        <location evidence="3 25">Secreted</location>
        <location evidence="3 25">Extracellular space</location>
        <location evidence="3 25">Apoplast</location>
    </subcellularLocation>
</comment>
<evidence type="ECO:0000256" key="24">
    <source>
        <dbReference type="PROSITE-ProRule" id="PRU00175"/>
    </source>
</evidence>
<dbReference type="GO" id="GO:0005507">
    <property type="term" value="F:copper ion binding"/>
    <property type="evidence" value="ECO:0007669"/>
    <property type="project" value="InterPro"/>
</dbReference>
<dbReference type="NCBIfam" id="TIGR03389">
    <property type="entry name" value="laccase"/>
    <property type="match status" value="1"/>
</dbReference>
<keyword evidence="13 25" id="KW-0677">Repeat</keyword>
<evidence type="ECO:0000256" key="20">
    <source>
        <dbReference type="ARBA" id="ARBA00023008"/>
    </source>
</evidence>
<keyword evidence="20 25" id="KW-0186">Copper</keyword>
<dbReference type="Proteomes" id="UP000290289">
    <property type="component" value="Chromosome 7"/>
</dbReference>
<dbReference type="InterPro" id="IPR034289">
    <property type="entry name" value="CuRO_3_LCC"/>
</dbReference>
<evidence type="ECO:0000256" key="6">
    <source>
        <dbReference type="ARBA" id="ARBA00010089"/>
    </source>
</evidence>
<dbReference type="InterPro" id="IPR008972">
    <property type="entry name" value="Cupredoxin"/>
</dbReference>
<dbReference type="AlphaFoldDB" id="A0A498JI23"/>
<feature type="region of interest" description="Disordered" evidence="26">
    <location>
        <begin position="503"/>
        <end position="522"/>
    </location>
</feature>
<keyword evidence="19 25" id="KW-0560">Oxidoreductase</keyword>
<evidence type="ECO:0000256" key="12">
    <source>
        <dbReference type="ARBA" id="ARBA00022723"/>
    </source>
</evidence>
<dbReference type="EC" id="1.10.3.2" evidence="25"/>
<dbReference type="PROSITE" id="PS50089">
    <property type="entry name" value="ZF_RING_2"/>
    <property type="match status" value="1"/>
</dbReference>
<evidence type="ECO:0000313" key="29">
    <source>
        <dbReference type="EMBL" id="RXH95368.1"/>
    </source>
</evidence>
<feature type="compositionally biased region" description="Low complexity" evidence="26">
    <location>
        <begin position="423"/>
        <end position="434"/>
    </location>
</feature>
<evidence type="ECO:0000256" key="26">
    <source>
        <dbReference type="SAM" id="MobiDB-lite"/>
    </source>
</evidence>
<feature type="transmembrane region" description="Helical" evidence="27">
    <location>
        <begin position="222"/>
        <end position="241"/>
    </location>
</feature>
<keyword evidence="8 25" id="KW-0052">Apoplast</keyword>
<keyword evidence="30" id="KW-1185">Reference proteome</keyword>
<protein>
    <recommendedName>
        <fullName evidence="25">Laccase</fullName>
        <ecNumber evidence="25">1.10.3.2</ecNumber>
    </recommendedName>
    <alternativeName>
        <fullName evidence="25">Benzenediol:oxygen oxidoreductase</fullName>
    </alternativeName>
    <alternativeName>
        <fullName evidence="25">Diphenol oxidase</fullName>
    </alternativeName>
    <alternativeName>
        <fullName evidence="25">Urishiol oxidase</fullName>
    </alternativeName>
</protein>
<dbReference type="FunFam" id="3.30.40.10:FF:000194">
    <property type="entry name" value="ERAD-associated E3 ubiquitin-protein ligase HRD1A"/>
    <property type="match status" value="1"/>
</dbReference>
<dbReference type="Pfam" id="PF25563">
    <property type="entry name" value="TPR_SYVN1_N"/>
    <property type="match status" value="1"/>
</dbReference>
<evidence type="ECO:0000256" key="27">
    <source>
        <dbReference type="SAM" id="Phobius"/>
    </source>
</evidence>
<keyword evidence="17" id="KW-0862">Zinc</keyword>
<comment type="caution">
    <text evidence="29">The sequence shown here is derived from an EMBL/GenBank/DDBJ whole genome shotgun (WGS) entry which is preliminary data.</text>
</comment>
<dbReference type="FunFam" id="2.60.40.420:FF:000049">
    <property type="entry name" value="Laccase"/>
    <property type="match status" value="1"/>
</dbReference>
<evidence type="ECO:0000256" key="19">
    <source>
        <dbReference type="ARBA" id="ARBA00023002"/>
    </source>
</evidence>
<dbReference type="InterPro" id="IPR017761">
    <property type="entry name" value="Laccase"/>
</dbReference>
<comment type="catalytic activity">
    <reaction evidence="2">
        <text>S-ubiquitinyl-[E2 ubiquitin-conjugating enzyme]-L-cysteine + [acceptor protein]-L-lysine = [E2 ubiquitin-conjugating enzyme]-L-cysteine + N(6)-ubiquitinyl-[acceptor protein]-L-lysine.</text>
        <dbReference type="EC" id="2.3.2.27"/>
    </reaction>
</comment>
<comment type="cofactor">
    <cofactor evidence="25">
        <name>Cu cation</name>
        <dbReference type="ChEBI" id="CHEBI:23378"/>
    </cofactor>
    <text evidence="25">Binds 4 Cu cations per monomer.</text>
</comment>
<reference evidence="29 30" key="1">
    <citation type="submission" date="2018-10" db="EMBL/GenBank/DDBJ databases">
        <title>A high-quality apple genome assembly.</title>
        <authorList>
            <person name="Hu J."/>
        </authorList>
    </citation>
    <scope>NUCLEOTIDE SEQUENCE [LARGE SCALE GENOMIC DNA]</scope>
    <source>
        <strain evidence="30">cv. HFTH1</strain>
        <tissue evidence="29">Young leaf</tissue>
    </source>
</reference>
<dbReference type="PROSITE" id="PS00080">
    <property type="entry name" value="MULTICOPPER_OXIDASE2"/>
    <property type="match status" value="1"/>
</dbReference>
<keyword evidence="11 27" id="KW-0812">Transmembrane</keyword>
<dbReference type="InterPro" id="IPR034288">
    <property type="entry name" value="CuRO_1_LCC"/>
</dbReference>
<dbReference type="InterPro" id="IPR011706">
    <property type="entry name" value="Cu-oxidase_C"/>
</dbReference>
<keyword evidence="23 25" id="KW-0439">Lignin degradation</keyword>
<feature type="transmembrane region" description="Helical" evidence="27">
    <location>
        <begin position="43"/>
        <end position="61"/>
    </location>
</feature>
<dbReference type="InterPro" id="IPR011707">
    <property type="entry name" value="Cu-oxidase-like_N"/>
</dbReference>
<keyword evidence="14 24" id="KW-0863">Zinc-finger</keyword>
<dbReference type="InterPro" id="IPR045087">
    <property type="entry name" value="Cu-oxidase_fam"/>
</dbReference>
<dbReference type="InterPro" id="IPR033138">
    <property type="entry name" value="Cu_oxidase_CS"/>
</dbReference>
<dbReference type="CDD" id="cd13875">
    <property type="entry name" value="CuRO_2_LCC_plant"/>
    <property type="match status" value="1"/>
</dbReference>
<dbReference type="Pfam" id="PF07732">
    <property type="entry name" value="Cu-oxidase_3"/>
    <property type="match status" value="1"/>
</dbReference>
<dbReference type="InterPro" id="IPR057992">
    <property type="entry name" value="TPR_SYVN1_N"/>
</dbReference>
<dbReference type="InterPro" id="IPR002355">
    <property type="entry name" value="Cu_oxidase_Cu_BS"/>
</dbReference>
<dbReference type="GO" id="GO:0046274">
    <property type="term" value="P:lignin catabolic process"/>
    <property type="evidence" value="ECO:0007669"/>
    <property type="project" value="UniProtKB-KW"/>
</dbReference>
<dbReference type="CDD" id="cd16479">
    <property type="entry name" value="RING-H2_synoviolin"/>
    <property type="match status" value="1"/>
</dbReference>
<feature type="region of interest" description="Disordered" evidence="26">
    <location>
        <begin position="339"/>
        <end position="371"/>
    </location>
</feature>
<dbReference type="CDD" id="cd13849">
    <property type="entry name" value="CuRO_1_LCC_plant"/>
    <property type="match status" value="1"/>
</dbReference>
<evidence type="ECO:0000256" key="16">
    <source>
        <dbReference type="ARBA" id="ARBA00022824"/>
    </source>
</evidence>
<proteinExistence type="inferred from homology"/>
<evidence type="ECO:0000256" key="4">
    <source>
        <dbReference type="ARBA" id="ARBA00004477"/>
    </source>
</evidence>
<dbReference type="Pfam" id="PF13639">
    <property type="entry name" value="zf-RING_2"/>
    <property type="match status" value="1"/>
</dbReference>
<keyword evidence="21 27" id="KW-0472">Membrane</keyword>
<evidence type="ECO:0000256" key="17">
    <source>
        <dbReference type="ARBA" id="ARBA00022833"/>
    </source>
</evidence>
<comment type="catalytic activity">
    <reaction evidence="1 25">
        <text>4 hydroquinone + O2 = 4 benzosemiquinone + 2 H2O</text>
        <dbReference type="Rhea" id="RHEA:11276"/>
        <dbReference type="ChEBI" id="CHEBI:15377"/>
        <dbReference type="ChEBI" id="CHEBI:15379"/>
        <dbReference type="ChEBI" id="CHEBI:17594"/>
        <dbReference type="ChEBI" id="CHEBI:17977"/>
        <dbReference type="EC" id="1.10.3.2"/>
    </reaction>
</comment>
<comment type="similarity">
    <text evidence="6">Belongs to the HRD1 family.</text>
</comment>
<name>A0A498JI23_MALDO</name>
<feature type="transmembrane region" description="Helical" evidence="27">
    <location>
        <begin position="99"/>
        <end position="120"/>
    </location>
</feature>
<evidence type="ECO:0000256" key="2">
    <source>
        <dbReference type="ARBA" id="ARBA00000900"/>
    </source>
</evidence>
<comment type="pathway">
    <text evidence="5">Protein modification; protein ubiquitination.</text>
</comment>
<keyword evidence="15" id="KW-0833">Ubl conjugation pathway</keyword>
<organism evidence="29 30">
    <name type="scientific">Malus domestica</name>
    <name type="common">Apple</name>
    <name type="synonym">Pyrus malus</name>
    <dbReference type="NCBI Taxonomy" id="3750"/>
    <lineage>
        <taxon>Eukaryota</taxon>
        <taxon>Viridiplantae</taxon>
        <taxon>Streptophyta</taxon>
        <taxon>Embryophyta</taxon>
        <taxon>Tracheophyta</taxon>
        <taxon>Spermatophyta</taxon>
        <taxon>Magnoliopsida</taxon>
        <taxon>eudicotyledons</taxon>
        <taxon>Gunneridae</taxon>
        <taxon>Pentapetalae</taxon>
        <taxon>rosids</taxon>
        <taxon>fabids</taxon>
        <taxon>Rosales</taxon>
        <taxon>Rosaceae</taxon>
        <taxon>Amygdaloideae</taxon>
        <taxon>Maleae</taxon>
        <taxon>Malus</taxon>
    </lineage>
</organism>
<dbReference type="Gene3D" id="3.30.40.10">
    <property type="entry name" value="Zinc/RING finger domain, C3HC4 (zinc finger)"/>
    <property type="match status" value="1"/>
</dbReference>
<dbReference type="PROSITE" id="PS00079">
    <property type="entry name" value="MULTICOPPER_OXIDASE1"/>
    <property type="match status" value="1"/>
</dbReference>
<keyword evidence="12 25" id="KW-0479">Metal-binding</keyword>
<evidence type="ECO:0000256" key="21">
    <source>
        <dbReference type="ARBA" id="ARBA00023136"/>
    </source>
</evidence>
<keyword evidence="22" id="KW-0325">Glycoprotein</keyword>
<dbReference type="InterPro" id="IPR034285">
    <property type="entry name" value="CuRO_2_LCC"/>
</dbReference>
<comment type="similarity">
    <text evidence="7 25">Belongs to the multicopper oxidase family.</text>
</comment>
<keyword evidence="9 25" id="KW-0964">Secreted</keyword>
<dbReference type="GO" id="GO:0048046">
    <property type="term" value="C:apoplast"/>
    <property type="evidence" value="ECO:0007669"/>
    <property type="project" value="UniProtKB-SubCell"/>
</dbReference>
<dbReference type="InterPro" id="IPR013083">
    <property type="entry name" value="Znf_RING/FYVE/PHD"/>
</dbReference>
<keyword evidence="16" id="KW-0256">Endoplasmic reticulum</keyword>
<evidence type="ECO:0000256" key="25">
    <source>
        <dbReference type="RuleBase" id="RU361119"/>
    </source>
</evidence>
<evidence type="ECO:0000256" key="23">
    <source>
        <dbReference type="ARBA" id="ARBA00023185"/>
    </source>
</evidence>
<dbReference type="SUPFAM" id="SSF57850">
    <property type="entry name" value="RING/U-box"/>
    <property type="match status" value="1"/>
</dbReference>
<dbReference type="PANTHER" id="PTHR11709">
    <property type="entry name" value="MULTI-COPPER OXIDASE"/>
    <property type="match status" value="1"/>
</dbReference>
<dbReference type="InterPro" id="IPR058051">
    <property type="entry name" value="Znf_RING_synoviolin"/>
</dbReference>
<gene>
    <name evidence="29" type="ORF">DVH24_025052</name>
</gene>
<feature type="transmembrane region" description="Helical" evidence="27">
    <location>
        <begin position="141"/>
        <end position="160"/>
    </location>
</feature>
<dbReference type="GO" id="GO:0061630">
    <property type="term" value="F:ubiquitin protein ligase activity"/>
    <property type="evidence" value="ECO:0007669"/>
    <property type="project" value="UniProtKB-EC"/>
</dbReference>
<feature type="region of interest" description="Disordered" evidence="26">
    <location>
        <begin position="413"/>
        <end position="438"/>
    </location>
</feature>
<evidence type="ECO:0000256" key="18">
    <source>
        <dbReference type="ARBA" id="ARBA00022989"/>
    </source>
</evidence>
<dbReference type="SUPFAM" id="SSF49503">
    <property type="entry name" value="Cupredoxins"/>
    <property type="match status" value="3"/>
</dbReference>
<dbReference type="Gene3D" id="2.60.40.420">
    <property type="entry name" value="Cupredoxins - blue copper proteins"/>
    <property type="match status" value="3"/>
</dbReference>
<dbReference type="GO" id="GO:0052716">
    <property type="term" value="F:hydroquinone:oxygen oxidoreductase activity"/>
    <property type="evidence" value="ECO:0007669"/>
    <property type="project" value="UniProtKB-EC"/>
</dbReference>
<dbReference type="SMART" id="SM00184">
    <property type="entry name" value="RING"/>
    <property type="match status" value="1"/>
</dbReference>
<evidence type="ECO:0000256" key="11">
    <source>
        <dbReference type="ARBA" id="ARBA00022692"/>
    </source>
</evidence>
<evidence type="ECO:0000256" key="14">
    <source>
        <dbReference type="ARBA" id="ARBA00022771"/>
    </source>
</evidence>
<feature type="domain" description="RING-type" evidence="28">
    <location>
        <begin position="292"/>
        <end position="330"/>
    </location>
</feature>
<evidence type="ECO:0000256" key="5">
    <source>
        <dbReference type="ARBA" id="ARBA00004906"/>
    </source>
</evidence>
<dbReference type="PANTHER" id="PTHR11709:SF443">
    <property type="entry name" value="LACCASE-15"/>
    <property type="match status" value="1"/>
</dbReference>
<keyword evidence="18 27" id="KW-1133">Transmembrane helix</keyword>
<dbReference type="CDD" id="cd13897">
    <property type="entry name" value="CuRO_3_LCC_plant"/>
    <property type="match status" value="1"/>
</dbReference>
<evidence type="ECO:0000256" key="15">
    <source>
        <dbReference type="ARBA" id="ARBA00022786"/>
    </source>
</evidence>
<keyword evidence="10" id="KW-0808">Transferase</keyword>
<evidence type="ECO:0000259" key="28">
    <source>
        <dbReference type="PROSITE" id="PS50089"/>
    </source>
</evidence>
<dbReference type="GO" id="GO:0005789">
    <property type="term" value="C:endoplasmic reticulum membrane"/>
    <property type="evidence" value="ECO:0007669"/>
    <property type="project" value="UniProtKB-SubCell"/>
</dbReference>
<dbReference type="Pfam" id="PF00394">
    <property type="entry name" value="Cu-oxidase"/>
    <property type="match status" value="1"/>
</dbReference>
<dbReference type="GO" id="GO:0008270">
    <property type="term" value="F:zinc ion binding"/>
    <property type="evidence" value="ECO:0007669"/>
    <property type="project" value="UniProtKB-KW"/>
</dbReference>
<accession>A0A498JI23</accession>
<dbReference type="InterPro" id="IPR001841">
    <property type="entry name" value="Znf_RING"/>
</dbReference>
<comment type="function">
    <text evidence="25">Lignin degradation and detoxification of lignin-derived products.</text>
</comment>
<evidence type="ECO:0000256" key="10">
    <source>
        <dbReference type="ARBA" id="ARBA00022679"/>
    </source>
</evidence>
<dbReference type="InterPro" id="IPR001117">
    <property type="entry name" value="Cu-oxidase_2nd"/>
</dbReference>
<evidence type="ECO:0000313" key="30">
    <source>
        <dbReference type="Proteomes" id="UP000290289"/>
    </source>
</evidence>
<feature type="transmembrane region" description="Helical" evidence="27">
    <location>
        <begin position="6"/>
        <end position="23"/>
    </location>
</feature>
<evidence type="ECO:0000256" key="8">
    <source>
        <dbReference type="ARBA" id="ARBA00022523"/>
    </source>
</evidence>
<evidence type="ECO:0000256" key="13">
    <source>
        <dbReference type="ARBA" id="ARBA00022737"/>
    </source>
</evidence>
<evidence type="ECO:0000256" key="9">
    <source>
        <dbReference type="ARBA" id="ARBA00022525"/>
    </source>
</evidence>
<evidence type="ECO:0000256" key="1">
    <source>
        <dbReference type="ARBA" id="ARBA00000349"/>
    </source>
</evidence>
<dbReference type="Pfam" id="PF07731">
    <property type="entry name" value="Cu-oxidase_2"/>
    <property type="match status" value="1"/>
</dbReference>
<sequence>MMKLQTYGGVSLVATLAIVYHAFSSRGQFYPAMVYLSTSKISLVLLLNMGLVIMCTMWQLTKKLFLGSLREAEVERLNEQSWREVMEILFAITIFRQDFSVSFLAMVTALLLIKALHWLAQKRVEYIETTPSVPMLSHVRIVSFLGFLLVLDSLFLYSSISNLIRTQKASVSLFFSFEYMILATTTVSTFVKYVFYVTDMLMEGQWEKKPVYTFYLELIRDLLHLSLYLCFFLVIFTYYGVPLHLIRELYETFRNFKIRIADYIRYRKLTSNMNDRFPDATPEELNASDATCIICREEMTTAKKLLCGHLFHVACLRSWLERQHTCPTCRALVVPPDSGTGTAGHRGSQSDVHQQGTGTTAQGGGVAGDNVSQHEARLRAAAAAASIYEKSYVYPSANRLVWSPGYTAIPQVQRHTADSSNTESGGESSIGQSQPQLAAQGGAANLSFSQFPPYMFVPGANLAYGERLGSDPNLTASPLEAQKKLLQHRIEILQNQLQVLQKPKPKESVDMGPTMASLDGKGKSIAASSSVSDCGRHEDRVDSLQLVVGLLLSTVGIFHCQALSPRYTFVVEETSYKRLCSTKNILTVNGQFPGPTLYARAGDTVIVDVYNKGNRNITLHWHGVKQPRNPWSDGPNYITQCPIQPGARFTQTIIFSSEEGTLWWHAHSEWDRATVHGAIVIYPKKGATYPFTKPHAELPIILGEWWKEDIGQIYDETIQSGGDPNNSDAYLINGQPGDLYPCSKPDTFKLIVDYGKTYLLRLINSAVQEMMFFAIANHNVTVVGSDASYTKPFSTDYVTISPGQTIDLLLNADQSPNNYYIAAKAYVAGARIPYDNTTTTALLRYNRNSSSTPTSLPNLPSHNDTNASVHFTSKLKSLADKNHPVDVPHKITTPLFFTLSINTLPCPSNSCTGPNGTRFATSINNISFVDPTIDILQAYYFHVNGAFGTRFPNFPPLLFNFTAQDLPLYLQTPKQATEVKILEYNSTVEIVFQGTNLVGGDDHPMHLHGFSFYVVGRGLGNFDKDKDPLTYNLVDPPLQNTIAVPINGWTTIRFKADNPGVWFMHCHLDRHMSWGMDMTFIVKNGKGPGAQMLPPPQGMPPC</sequence>
<evidence type="ECO:0000256" key="22">
    <source>
        <dbReference type="ARBA" id="ARBA00023180"/>
    </source>
</evidence>
<evidence type="ECO:0000256" key="3">
    <source>
        <dbReference type="ARBA" id="ARBA00004271"/>
    </source>
</evidence>